<dbReference type="Pfam" id="PF00702">
    <property type="entry name" value="Hydrolase"/>
    <property type="match status" value="1"/>
</dbReference>
<evidence type="ECO:0000256" key="7">
    <source>
        <dbReference type="ARBA" id="ARBA00044926"/>
    </source>
</evidence>
<feature type="active site" description="Nucleophile" evidence="10">
    <location>
        <position position="12"/>
    </location>
</feature>
<keyword evidence="2" id="KW-0597">Phosphoprotein</keyword>
<evidence type="ECO:0000256" key="12">
    <source>
        <dbReference type="PIRSR" id="PIRSR610972-3"/>
    </source>
</evidence>
<feature type="binding site" evidence="12">
    <location>
        <position position="12"/>
    </location>
    <ligand>
        <name>Mg(2+)</name>
        <dbReference type="ChEBI" id="CHEBI:18420"/>
    </ligand>
</feature>
<evidence type="ECO:0000256" key="11">
    <source>
        <dbReference type="PIRSR" id="PIRSR610972-2"/>
    </source>
</evidence>
<feature type="binding site" evidence="11">
    <location>
        <begin position="12"/>
        <end position="14"/>
    </location>
    <ligand>
        <name>substrate</name>
    </ligand>
</feature>
<dbReference type="SFLD" id="SFLDF00046">
    <property type="entry name" value="beta-phosphoglucomutase"/>
    <property type="match status" value="1"/>
</dbReference>
<comment type="caution">
    <text evidence="14">The sequence shown here is derived from an EMBL/GenBank/DDBJ whole genome shotgun (WGS) entry which is preliminary data.</text>
</comment>
<dbReference type="InterPro" id="IPR006439">
    <property type="entry name" value="HAD-SF_hydro_IA"/>
</dbReference>
<dbReference type="NCBIfam" id="TIGR01509">
    <property type="entry name" value="HAD-SF-IA-v3"/>
    <property type="match status" value="1"/>
</dbReference>
<dbReference type="SFLD" id="SFLDG01135">
    <property type="entry name" value="C1.5.6:_HAD__Beta-PGM__Phospha"/>
    <property type="match status" value="1"/>
</dbReference>
<evidence type="ECO:0000256" key="8">
    <source>
        <dbReference type="ARBA" id="ARBA00044968"/>
    </source>
</evidence>
<dbReference type="SUPFAM" id="SSF56784">
    <property type="entry name" value="HAD-like"/>
    <property type="match status" value="1"/>
</dbReference>
<dbReference type="GO" id="GO:0005975">
    <property type="term" value="P:carbohydrate metabolic process"/>
    <property type="evidence" value="ECO:0007669"/>
    <property type="project" value="InterPro"/>
</dbReference>
<dbReference type="SFLD" id="SFLDS00003">
    <property type="entry name" value="Haloacid_Dehalogenase"/>
    <property type="match status" value="1"/>
</dbReference>
<comment type="catalytic activity">
    <reaction evidence="7">
        <text>beta-D-glucose 1-phosphate = beta-D-glucose 6-phosphate</text>
        <dbReference type="Rhea" id="RHEA:20113"/>
        <dbReference type="ChEBI" id="CHEBI:57684"/>
        <dbReference type="ChEBI" id="CHEBI:58247"/>
        <dbReference type="EC" id="5.4.2.6"/>
    </reaction>
</comment>
<keyword evidence="3 12" id="KW-0479">Metal-binding</keyword>
<dbReference type="CDD" id="cd02598">
    <property type="entry name" value="HAD_BPGM"/>
    <property type="match status" value="1"/>
</dbReference>
<reference evidence="14 15" key="1">
    <citation type="submission" date="2019-03" db="EMBL/GenBank/DDBJ databases">
        <title>Sapientia aquatica gen. nov., sp. nov., isolated from a crater lake.</title>
        <authorList>
            <person name="Felfoldi T."/>
            <person name="Szabo A."/>
            <person name="Toth E."/>
            <person name="Schumann P."/>
            <person name="Keki Z."/>
            <person name="Marialigeti K."/>
            <person name="Mathe I."/>
        </authorList>
    </citation>
    <scope>NUCLEOTIDE SEQUENCE [LARGE SCALE GENOMIC DNA]</scope>
    <source>
        <strain evidence="14 15">SA-152</strain>
    </source>
</reference>
<dbReference type="NCBIfam" id="TIGR01990">
    <property type="entry name" value="bPGM"/>
    <property type="match status" value="1"/>
</dbReference>
<evidence type="ECO:0000256" key="5">
    <source>
        <dbReference type="ARBA" id="ARBA00023235"/>
    </source>
</evidence>
<dbReference type="GO" id="GO:0008801">
    <property type="term" value="F:beta-phosphoglucomutase activity"/>
    <property type="evidence" value="ECO:0007669"/>
    <property type="project" value="UniProtKB-EC"/>
</dbReference>
<sequence length="217" mass="23849">MKQQRYDAVIFDLDGVLTDTAHFHFLAWQQLAQSLGIDFDSAFNEQLKGVDRMGSLSRILDLSDKQFSHDDKLKLAELKNRHYQKLIAHMSPDDLLPGAIECLSSLRLAKIKLGLASVSKNALAVLESLEIRHYFDVVVDAALIKHSKPDPEIFLTAAKQLNVSASMCLGVEDSIAGISSIKSAGMTAIGIGSSSVLREADMTIPDLRTLLHYISLN</sequence>
<dbReference type="Proteomes" id="UP000294829">
    <property type="component" value="Unassembled WGS sequence"/>
</dbReference>
<keyword evidence="4 12" id="KW-0460">Magnesium</keyword>
<organism evidence="14 15">
    <name type="scientific">Sapientia aquatica</name>
    <dbReference type="NCBI Taxonomy" id="1549640"/>
    <lineage>
        <taxon>Bacteria</taxon>
        <taxon>Pseudomonadati</taxon>
        <taxon>Pseudomonadota</taxon>
        <taxon>Betaproteobacteria</taxon>
        <taxon>Burkholderiales</taxon>
        <taxon>Oxalobacteraceae</taxon>
        <taxon>Sapientia</taxon>
    </lineage>
</organism>
<evidence type="ECO:0000256" key="6">
    <source>
        <dbReference type="ARBA" id="ARBA00023277"/>
    </source>
</evidence>
<evidence type="ECO:0000256" key="10">
    <source>
        <dbReference type="PIRSR" id="PIRSR610972-1"/>
    </source>
</evidence>
<dbReference type="Gene3D" id="3.40.50.1000">
    <property type="entry name" value="HAD superfamily/HAD-like"/>
    <property type="match status" value="1"/>
</dbReference>
<accession>A0A4R5VY47</accession>
<dbReference type="RefSeq" id="WP_133329327.1">
    <property type="nucleotide sequence ID" value="NZ_SMYL01000007.1"/>
</dbReference>
<feature type="binding site" evidence="11">
    <location>
        <position position="28"/>
    </location>
    <ligand>
        <name>substrate</name>
    </ligand>
</feature>
<dbReference type="PANTHER" id="PTHR46193:SF18">
    <property type="entry name" value="HEXITOL PHOSPHATASE B"/>
    <property type="match status" value="1"/>
</dbReference>
<name>A0A4R5VY47_9BURK</name>
<feature type="binding site" evidence="11">
    <location>
        <begin position="117"/>
        <end position="121"/>
    </location>
    <ligand>
        <name>substrate</name>
    </ligand>
</feature>
<evidence type="ECO:0000256" key="3">
    <source>
        <dbReference type="ARBA" id="ARBA00022723"/>
    </source>
</evidence>
<feature type="binding site" evidence="12">
    <location>
        <position position="173"/>
    </location>
    <ligand>
        <name>Mg(2+)</name>
        <dbReference type="ChEBI" id="CHEBI:18420"/>
    </ligand>
</feature>
<dbReference type="EC" id="5.4.2.6" evidence="8"/>
<keyword evidence="15" id="KW-1185">Reference proteome</keyword>
<feature type="binding site" evidence="12">
    <location>
        <position position="14"/>
    </location>
    <ligand>
        <name>Mg(2+)</name>
        <dbReference type="ChEBI" id="CHEBI:18420"/>
    </ligand>
</feature>
<gene>
    <name evidence="14" type="primary">pgmB</name>
    <name evidence="14" type="ORF">E2I14_13300</name>
</gene>
<feature type="binding site" evidence="12">
    <location>
        <position position="172"/>
    </location>
    <ligand>
        <name>Mg(2+)</name>
        <dbReference type="ChEBI" id="CHEBI:18420"/>
    </ligand>
</feature>
<keyword evidence="5 14" id="KW-0413">Isomerase</keyword>
<feature type="binding site" evidence="11">
    <location>
        <position position="55"/>
    </location>
    <ligand>
        <name>substrate</name>
    </ligand>
</feature>
<dbReference type="GO" id="GO:0000287">
    <property type="term" value="F:magnesium ion binding"/>
    <property type="evidence" value="ECO:0007669"/>
    <property type="project" value="InterPro"/>
</dbReference>
<evidence type="ECO:0000313" key="15">
    <source>
        <dbReference type="Proteomes" id="UP000294829"/>
    </source>
</evidence>
<feature type="site" description="Important for catalytic activity and assists the phosphoryl transfer reaction to Asp8 by balancing charge and orienting the reacting groups" evidence="13">
    <location>
        <position position="117"/>
    </location>
</feature>
<evidence type="ECO:0000256" key="2">
    <source>
        <dbReference type="ARBA" id="ARBA00022553"/>
    </source>
</evidence>
<keyword evidence="6" id="KW-0119">Carbohydrate metabolism</keyword>
<protein>
    <recommendedName>
        <fullName evidence="9">Beta-phosphoglucomutase</fullName>
        <ecNumber evidence="8">5.4.2.6</ecNumber>
    </recommendedName>
</protein>
<feature type="active site" description="Proton donor/acceptor" evidence="10">
    <location>
        <position position="14"/>
    </location>
</feature>
<evidence type="ECO:0000256" key="13">
    <source>
        <dbReference type="PIRSR" id="PIRSR610972-4"/>
    </source>
</evidence>
<dbReference type="OrthoDB" id="5293434at2"/>
<dbReference type="NCBIfam" id="TIGR02009">
    <property type="entry name" value="PGMB-YQAB-SF"/>
    <property type="match status" value="1"/>
</dbReference>
<comment type="similarity">
    <text evidence="1">Belongs to the HAD-like hydrolase superfamily. CbbY/CbbZ/Gph/YieH family.</text>
</comment>
<feature type="site" description="Important for catalytic activity and assists the phosphoryl transfer reaction to Asp8 by balancing charge and orienting the reacting groups" evidence="13">
    <location>
        <position position="148"/>
    </location>
</feature>
<dbReference type="SFLD" id="SFLDG01129">
    <property type="entry name" value="C1.5:_HAD__Beta-PGM__Phosphata"/>
    <property type="match status" value="1"/>
</dbReference>
<dbReference type="PRINTS" id="PR00413">
    <property type="entry name" value="HADHALOGNASE"/>
</dbReference>
<dbReference type="InterPro" id="IPR036412">
    <property type="entry name" value="HAD-like_sf"/>
</dbReference>
<dbReference type="Gene3D" id="1.10.150.240">
    <property type="entry name" value="Putative phosphatase, domain 2"/>
    <property type="match status" value="1"/>
</dbReference>
<evidence type="ECO:0000256" key="4">
    <source>
        <dbReference type="ARBA" id="ARBA00022842"/>
    </source>
</evidence>
<comment type="cofactor">
    <cofactor evidence="12">
        <name>Mg(2+)</name>
        <dbReference type="ChEBI" id="CHEBI:18420"/>
    </cofactor>
    <text evidence="12">Binds 2 magnesium ions per subunit.</text>
</comment>
<proteinExistence type="inferred from homology"/>
<dbReference type="InterPro" id="IPR051600">
    <property type="entry name" value="Beta-PGM-like"/>
</dbReference>
<feature type="binding site" evidence="11">
    <location>
        <position position="79"/>
    </location>
    <ligand>
        <name>substrate</name>
    </ligand>
</feature>
<evidence type="ECO:0000313" key="14">
    <source>
        <dbReference type="EMBL" id="TDK64419.1"/>
    </source>
</evidence>
<dbReference type="EMBL" id="SMYL01000007">
    <property type="protein sequence ID" value="TDK64419.1"/>
    <property type="molecule type" value="Genomic_DNA"/>
</dbReference>
<dbReference type="InterPro" id="IPR010976">
    <property type="entry name" value="B-phosphoglucomutase_hydrolase"/>
</dbReference>
<dbReference type="PANTHER" id="PTHR46193">
    <property type="entry name" value="6-PHOSPHOGLUCONATE PHOSPHATASE"/>
    <property type="match status" value="1"/>
</dbReference>
<evidence type="ECO:0000256" key="1">
    <source>
        <dbReference type="ARBA" id="ARBA00006171"/>
    </source>
</evidence>
<dbReference type="InterPro" id="IPR010972">
    <property type="entry name" value="Beta-PGM"/>
</dbReference>
<dbReference type="InterPro" id="IPR023198">
    <property type="entry name" value="PGP-like_dom2"/>
</dbReference>
<dbReference type="AlphaFoldDB" id="A0A4R5VY47"/>
<feature type="binding site" evidence="11">
    <location>
        <position position="148"/>
    </location>
    <ligand>
        <name>substrate</name>
    </ligand>
</feature>
<evidence type="ECO:0000256" key="9">
    <source>
        <dbReference type="ARBA" id="ARBA00044991"/>
    </source>
</evidence>
<dbReference type="InterPro" id="IPR023214">
    <property type="entry name" value="HAD_sf"/>
</dbReference>
<feature type="binding site" evidence="11">
    <location>
        <begin position="47"/>
        <end position="52"/>
    </location>
    <ligand>
        <name>substrate</name>
    </ligand>
</feature>